<proteinExistence type="predicted"/>
<comment type="caution">
    <text evidence="1">The sequence shown here is derived from an EMBL/GenBank/DDBJ whole genome shotgun (WGS) entry which is preliminary data.</text>
</comment>
<organism evidence="1 2">
    <name type="scientific">Filobasidium floriforme</name>
    <dbReference type="NCBI Taxonomy" id="5210"/>
    <lineage>
        <taxon>Eukaryota</taxon>
        <taxon>Fungi</taxon>
        <taxon>Dikarya</taxon>
        <taxon>Basidiomycota</taxon>
        <taxon>Agaricomycotina</taxon>
        <taxon>Tremellomycetes</taxon>
        <taxon>Filobasidiales</taxon>
        <taxon>Filobasidiaceae</taxon>
        <taxon>Filobasidium</taxon>
    </lineage>
</organism>
<gene>
    <name evidence="1" type="ORF">FFLO_05198</name>
</gene>
<reference evidence="1" key="1">
    <citation type="submission" date="2020-04" db="EMBL/GenBank/DDBJ databases">
        <title>Analysis of mating type loci in Filobasidium floriforme.</title>
        <authorList>
            <person name="Nowrousian M."/>
        </authorList>
    </citation>
    <scope>NUCLEOTIDE SEQUENCE</scope>
    <source>
        <strain evidence="1">CBS 6242</strain>
    </source>
</reference>
<keyword evidence="2" id="KW-1185">Reference proteome</keyword>
<protein>
    <submittedName>
        <fullName evidence="1">Uncharacterized protein</fullName>
    </submittedName>
</protein>
<accession>A0A8K0NRK4</accession>
<name>A0A8K0NRK4_9TREE</name>
<sequence length="204" mass="23382">MPPPAPHPRFIWSSGFKLTDTTPLDIASNAFVKALSSDEVSLEDLRFAYRTTSLAFEREGARRGLSFGSSAPTRIYIEALTMAWNEMNVTAYRESRFREFYRETIGREPDWAEVRDLFKDLKAKAASSDETLRRSLVFLKDAEIKENARRSEKAKETGEDATTTAFWIAFEDTNLVCCQYADTFIEMFYSNKTETDSAYQEPVK</sequence>
<dbReference type="Proteomes" id="UP000812966">
    <property type="component" value="Unassembled WGS sequence"/>
</dbReference>
<evidence type="ECO:0000313" key="2">
    <source>
        <dbReference type="Proteomes" id="UP000812966"/>
    </source>
</evidence>
<dbReference type="EMBL" id="JABELV010000125">
    <property type="protein sequence ID" value="KAG7530205.1"/>
    <property type="molecule type" value="Genomic_DNA"/>
</dbReference>
<evidence type="ECO:0000313" key="1">
    <source>
        <dbReference type="EMBL" id="KAG7530205.1"/>
    </source>
</evidence>
<dbReference type="AlphaFoldDB" id="A0A8K0NRK4"/>